<dbReference type="OMA" id="CNMNCIS"/>
<dbReference type="AlphaFoldDB" id="A0A9J7KIS1"/>
<accession>A0A9J7KIS1</accession>
<dbReference type="InterPro" id="IPR011333">
    <property type="entry name" value="SKP1/BTB/POZ_sf"/>
</dbReference>
<dbReference type="OrthoDB" id="550012at2759"/>
<evidence type="ECO:0000256" key="1">
    <source>
        <dbReference type="SAM" id="MobiDB-lite"/>
    </source>
</evidence>
<gene>
    <name evidence="4" type="primary">LOC118405788</name>
</gene>
<dbReference type="KEGG" id="bfo:118405788"/>
<keyword evidence="3" id="KW-1185">Reference proteome</keyword>
<dbReference type="Gene3D" id="3.30.710.10">
    <property type="entry name" value="Potassium Channel Kv1.1, Chain A"/>
    <property type="match status" value="1"/>
</dbReference>
<proteinExistence type="predicted"/>
<dbReference type="PANTHER" id="PTHR20946:SF0">
    <property type="entry name" value="SANT AND BTB DOMAIN REGULATOR OF CLASS SWITCH RECOMBINATION"/>
    <property type="match status" value="1"/>
</dbReference>
<reference evidence="3" key="1">
    <citation type="journal article" date="2020" name="Nat. Ecol. Evol.">
        <title>Deeply conserved synteny resolves early events in vertebrate evolution.</title>
        <authorList>
            <person name="Simakov O."/>
            <person name="Marletaz F."/>
            <person name="Yue J.X."/>
            <person name="O'Connell B."/>
            <person name="Jenkins J."/>
            <person name="Brandt A."/>
            <person name="Calef R."/>
            <person name="Tung C.H."/>
            <person name="Huang T.K."/>
            <person name="Schmutz J."/>
            <person name="Satoh N."/>
            <person name="Yu J.K."/>
            <person name="Putnam N.H."/>
            <person name="Green R.E."/>
            <person name="Rokhsar D.S."/>
        </authorList>
    </citation>
    <scope>NUCLEOTIDE SEQUENCE [LARGE SCALE GENOMIC DNA]</scope>
    <source>
        <strain evidence="3">S238N-H82</strain>
    </source>
</reference>
<feature type="compositionally biased region" description="Polar residues" evidence="1">
    <location>
        <begin position="82"/>
        <end position="99"/>
    </location>
</feature>
<evidence type="ECO:0000313" key="4">
    <source>
        <dbReference type="RefSeq" id="XP_035661433.1"/>
    </source>
</evidence>
<dbReference type="Proteomes" id="UP000001554">
    <property type="component" value="Chromosome 18"/>
</dbReference>
<evidence type="ECO:0000259" key="2">
    <source>
        <dbReference type="Pfam" id="PF11822"/>
    </source>
</evidence>
<dbReference type="CDD" id="cd14733">
    <property type="entry name" value="BACK"/>
    <property type="match status" value="1"/>
</dbReference>
<dbReference type="RefSeq" id="XP_035661433.1">
    <property type="nucleotide sequence ID" value="XM_035805540.1"/>
</dbReference>
<name>A0A9J7KIS1_BRAFL</name>
<dbReference type="Pfam" id="PF11822">
    <property type="entry name" value="BTB_SANBR"/>
    <property type="match status" value="1"/>
</dbReference>
<reference evidence="4" key="2">
    <citation type="submission" date="2025-08" db="UniProtKB">
        <authorList>
            <consortium name="RefSeq"/>
        </authorList>
    </citation>
    <scope>IDENTIFICATION</scope>
    <source>
        <strain evidence="4">S238N-H82</strain>
        <tissue evidence="4">Testes</tissue>
    </source>
</reference>
<dbReference type="PANTHER" id="PTHR20946">
    <property type="entry name" value="SANT AND BTB DOMAIN REGULATOR OF CLASS SWITCH RECOMBINATION"/>
    <property type="match status" value="1"/>
</dbReference>
<organism evidence="3 4">
    <name type="scientific">Branchiostoma floridae</name>
    <name type="common">Florida lancelet</name>
    <name type="synonym">Amphioxus</name>
    <dbReference type="NCBI Taxonomy" id="7739"/>
    <lineage>
        <taxon>Eukaryota</taxon>
        <taxon>Metazoa</taxon>
        <taxon>Chordata</taxon>
        <taxon>Cephalochordata</taxon>
        <taxon>Leptocardii</taxon>
        <taxon>Amphioxiformes</taxon>
        <taxon>Branchiostomatidae</taxon>
        <taxon>Branchiostoma</taxon>
    </lineage>
</organism>
<feature type="region of interest" description="Disordered" evidence="1">
    <location>
        <begin position="644"/>
        <end position="666"/>
    </location>
</feature>
<protein>
    <submittedName>
        <fullName evidence="4">Uncharacterized protein KIAA1841-like</fullName>
    </submittedName>
</protein>
<feature type="domain" description="SANT and BTB" evidence="2">
    <location>
        <begin position="132"/>
        <end position="233"/>
    </location>
</feature>
<feature type="region of interest" description="Disordered" evidence="1">
    <location>
        <begin position="505"/>
        <end position="552"/>
    </location>
</feature>
<feature type="region of interest" description="Disordered" evidence="1">
    <location>
        <begin position="66"/>
        <end position="111"/>
    </location>
</feature>
<sequence length="666" mass="75217">MPEVGTEGSLVLDVLLKTCIGNQQLKSLLESDPTQLTKLVPKVSAQTCNARYNELSQVASCTWTGARSTNRQPARKPKTAKCSVTPSSNQKAPTSTQPKQAKVPGELAGPGDLPSFQLPHAALLPEPHGANMVIHVCDEAKNLKQDFSCPRDLLVQEMQYFAEYLSTDAQRWEEVDISVHCDVHIFDWLMRYVKRNSPREKDKETPKLEPNNVISILISSDFLKMATLVEECIEYCHQNMSAIVSTPCNMNCISDPLITRIAATFDHNEADEIKDRKDKIKSKIFCKKIESLFRNNGVTLFRCHVCKRVLTQDMQMKIKCFPTRMSINSHGAIAYRHSPDPNWDVNDFIINMHNELKAWRDVYWRLWGMLHYLQCSRCKKVFPCVELSHCQFHMEQPQYPPSGDELSMVAVGVYACCNSKAMRFDPSGLNNGCRTRDHVVNFSSNKPGADQEETADRVLEDLLLHKDAVCVPFKPSTRESRSLETLAQVGMDYLLDGNEKTKRPIFPDNGVLANRQHSPDTGGVQRAFTPDNESVNGSDDEVGDSEQPRTSLPRVIVKKGGNVVQTSKNAQSDKNKASFLFYCRKWDTTRSLRWNQDAQREEDAMRNSDMVSQLAKIHFGTLEKTKKEYAGGIYSKLDAQFRSTLQPSKPTGVAAPLRTRQRPPLR</sequence>
<dbReference type="InterPro" id="IPR021777">
    <property type="entry name" value="SANBR_BTB"/>
</dbReference>
<dbReference type="GeneID" id="118405788"/>
<dbReference type="InterPro" id="IPR045902">
    <property type="entry name" value="SANBR-like"/>
</dbReference>
<evidence type="ECO:0000313" key="3">
    <source>
        <dbReference type="Proteomes" id="UP000001554"/>
    </source>
</evidence>